<evidence type="ECO:0000313" key="3">
    <source>
        <dbReference type="Proteomes" id="UP000801864"/>
    </source>
</evidence>
<evidence type="ECO:0000313" key="2">
    <source>
        <dbReference type="EMBL" id="KAF3074868.1"/>
    </source>
</evidence>
<reference evidence="2 3" key="1">
    <citation type="submission" date="2018-06" db="EMBL/GenBank/DDBJ databases">
        <title>Genome analysis of cellulolytic fungus Trichoderma lentiforme CFAM-422.</title>
        <authorList>
            <person name="Steindorff A.S."/>
            <person name="Formighieri E.F."/>
            <person name="Midorikawa G.E.O."/>
            <person name="Tamietti M.S."/>
            <person name="Ramos E.Z."/>
            <person name="Silva A.S."/>
            <person name="Bon E.P.S."/>
            <person name="Mendes T.D."/>
            <person name="Damaso M.C.T."/>
            <person name="Favaro L.C.L."/>
        </authorList>
    </citation>
    <scope>NUCLEOTIDE SEQUENCE [LARGE SCALE GENOMIC DNA]</scope>
    <source>
        <strain evidence="2 3">CFAM-422</strain>
    </source>
</reference>
<name>A0A9P5CHL1_9HYPO</name>
<feature type="compositionally biased region" description="Polar residues" evidence="1">
    <location>
        <begin position="163"/>
        <end position="173"/>
    </location>
</feature>
<organism evidence="2 3">
    <name type="scientific">Trichoderma lentiforme</name>
    <dbReference type="NCBI Taxonomy" id="1567552"/>
    <lineage>
        <taxon>Eukaryota</taxon>
        <taxon>Fungi</taxon>
        <taxon>Dikarya</taxon>
        <taxon>Ascomycota</taxon>
        <taxon>Pezizomycotina</taxon>
        <taxon>Sordariomycetes</taxon>
        <taxon>Hypocreomycetidae</taxon>
        <taxon>Hypocreales</taxon>
        <taxon>Hypocreaceae</taxon>
        <taxon>Trichoderma</taxon>
    </lineage>
</organism>
<sequence>MGREHSSSRRSKSHSSKRKTCKVEHCNRERKSTRHNGETTTYKYCEKHWDRANSNNQGSGYATPPYARCCEQPLSTPVSPSEKCNFRDCNCAINPPSSFFCPRHERVTWWNSRLNYSRPFMRHSAPPSPPWSSSPEPADGTIPSEHPAASSTAASYTTDGRRNSTQSTTSGQSAPHPATTTVAAPAETTMESKVEAASYEADQGKHQMCDENDHLPTFWSGVSVDICILLQIIHVLMRLLLELAQGVGKRGMW</sequence>
<accession>A0A9P5CHL1</accession>
<feature type="region of interest" description="Disordered" evidence="1">
    <location>
        <begin position="123"/>
        <end position="196"/>
    </location>
</feature>
<protein>
    <submittedName>
        <fullName evidence="2">Uncharacterized protein</fullName>
    </submittedName>
</protein>
<gene>
    <name evidence="2" type="ORF">CFAM422_002565</name>
</gene>
<feature type="compositionally biased region" description="Low complexity" evidence="1">
    <location>
        <begin position="148"/>
        <end position="158"/>
    </location>
</feature>
<feature type="region of interest" description="Disordered" evidence="1">
    <location>
        <begin position="1"/>
        <end position="20"/>
    </location>
</feature>
<feature type="compositionally biased region" description="Basic residues" evidence="1">
    <location>
        <begin position="8"/>
        <end position="20"/>
    </location>
</feature>
<dbReference type="EMBL" id="QLNT01000004">
    <property type="protein sequence ID" value="KAF3074868.1"/>
    <property type="molecule type" value="Genomic_DNA"/>
</dbReference>
<dbReference type="AlphaFoldDB" id="A0A9P5CHL1"/>
<comment type="caution">
    <text evidence="2">The sequence shown here is derived from an EMBL/GenBank/DDBJ whole genome shotgun (WGS) entry which is preliminary data.</text>
</comment>
<evidence type="ECO:0000256" key="1">
    <source>
        <dbReference type="SAM" id="MobiDB-lite"/>
    </source>
</evidence>
<dbReference type="Proteomes" id="UP000801864">
    <property type="component" value="Unassembled WGS sequence"/>
</dbReference>
<proteinExistence type="predicted"/>
<keyword evidence="3" id="KW-1185">Reference proteome</keyword>
<feature type="compositionally biased region" description="Low complexity" evidence="1">
    <location>
        <begin position="174"/>
        <end position="189"/>
    </location>
</feature>